<dbReference type="EMBL" id="CAJPDQ010000016">
    <property type="protein sequence ID" value="CAF9921267.1"/>
    <property type="molecule type" value="Genomic_DNA"/>
</dbReference>
<feature type="region of interest" description="Disordered" evidence="1">
    <location>
        <begin position="1"/>
        <end position="49"/>
    </location>
</feature>
<dbReference type="InterPro" id="IPR006597">
    <property type="entry name" value="Sel1-like"/>
</dbReference>
<sequence length="445" mass="48108">MASLRGLLRRKSKSQLSENADQKNNNPYGHSEKNTPNQDQDKIGAPPPIPVVQIMRSTTYSQELLTAPSFSPTPTVPMEPTSKRNVNSGSSSPVPRRASTVKETGKRLSNLLHLNRRSRASSVTGTYVRPRSKGKDVPPPLPIRAGGSMNATAGRSEEERQAQWEQRATLLVEGTTDPVELPPSPGLVTEHGRMSFTTTRDQQESGNWPLRSSGSLRNKSLDGNTDDKSVEEKSDDDIQAAIHLHESGNLETSTAMFGRLADPSGANNALAQVLYGLALRHGWGIAPDPNLAIQYLTYSARNASNLTSSFPTSTSSPNKPLLKRGELTLAIYELGNCHRNGWGVAKSPALAMQYFETAAELGDVDAMIEIAMAWEKGVKGWQGGKKDRGMAARWYRRAERAGRKEVGNSWIWKEKYDGFDEGEKKGESVAADVAGGGGGGGGGGR</sequence>
<feature type="compositionally biased region" description="Polar residues" evidence="1">
    <location>
        <begin position="197"/>
        <end position="223"/>
    </location>
</feature>
<dbReference type="Pfam" id="PF08238">
    <property type="entry name" value="Sel1"/>
    <property type="match status" value="3"/>
</dbReference>
<dbReference type="GO" id="GO:0010972">
    <property type="term" value="P:negative regulation of G2/M transition of mitotic cell cycle"/>
    <property type="evidence" value="ECO:0007669"/>
    <property type="project" value="TreeGrafter"/>
</dbReference>
<gene>
    <name evidence="2" type="ORF">GOMPHAMPRED_002274</name>
</gene>
<keyword evidence="3" id="KW-1185">Reference proteome</keyword>
<dbReference type="InterPro" id="IPR052945">
    <property type="entry name" value="Mitotic_Regulator"/>
</dbReference>
<dbReference type="InterPro" id="IPR011990">
    <property type="entry name" value="TPR-like_helical_dom_sf"/>
</dbReference>
<dbReference type="Proteomes" id="UP000664169">
    <property type="component" value="Unassembled WGS sequence"/>
</dbReference>
<feature type="compositionally biased region" description="Polar residues" evidence="1">
    <location>
        <begin position="83"/>
        <end position="93"/>
    </location>
</feature>
<evidence type="ECO:0000313" key="3">
    <source>
        <dbReference type="Proteomes" id="UP000664169"/>
    </source>
</evidence>
<dbReference type="PANTHER" id="PTHR43628">
    <property type="entry name" value="ACTIVATOR OF C KINASE PROTEIN 1-RELATED"/>
    <property type="match status" value="1"/>
</dbReference>
<accession>A0A8H3F9N0</accession>
<dbReference type="AlphaFoldDB" id="A0A8H3F9N0"/>
<dbReference type="OrthoDB" id="2148946at2759"/>
<feature type="compositionally biased region" description="Polar residues" evidence="1">
    <location>
        <begin position="14"/>
        <end position="38"/>
    </location>
</feature>
<dbReference type="SUPFAM" id="SSF81901">
    <property type="entry name" value="HCP-like"/>
    <property type="match status" value="1"/>
</dbReference>
<protein>
    <submittedName>
        <fullName evidence="2">Uncharacterized protein</fullName>
    </submittedName>
</protein>
<comment type="caution">
    <text evidence="2">The sequence shown here is derived from an EMBL/GenBank/DDBJ whole genome shotgun (WGS) entry which is preliminary data.</text>
</comment>
<evidence type="ECO:0000313" key="2">
    <source>
        <dbReference type="EMBL" id="CAF9921267.1"/>
    </source>
</evidence>
<dbReference type="GO" id="GO:0032153">
    <property type="term" value="C:cell division site"/>
    <property type="evidence" value="ECO:0007669"/>
    <property type="project" value="TreeGrafter"/>
</dbReference>
<reference evidence="2" key="1">
    <citation type="submission" date="2021-03" db="EMBL/GenBank/DDBJ databases">
        <authorList>
            <person name="Tagirdzhanova G."/>
        </authorList>
    </citation>
    <scope>NUCLEOTIDE SEQUENCE</scope>
</reference>
<proteinExistence type="predicted"/>
<evidence type="ECO:0000256" key="1">
    <source>
        <dbReference type="SAM" id="MobiDB-lite"/>
    </source>
</evidence>
<dbReference type="SMART" id="SM00671">
    <property type="entry name" value="SEL1"/>
    <property type="match status" value="3"/>
</dbReference>
<dbReference type="Gene3D" id="1.25.40.10">
    <property type="entry name" value="Tetratricopeptide repeat domain"/>
    <property type="match status" value="1"/>
</dbReference>
<organism evidence="2 3">
    <name type="scientific">Gomphillus americanus</name>
    <dbReference type="NCBI Taxonomy" id="1940652"/>
    <lineage>
        <taxon>Eukaryota</taxon>
        <taxon>Fungi</taxon>
        <taxon>Dikarya</taxon>
        <taxon>Ascomycota</taxon>
        <taxon>Pezizomycotina</taxon>
        <taxon>Lecanoromycetes</taxon>
        <taxon>OSLEUM clade</taxon>
        <taxon>Ostropomycetidae</taxon>
        <taxon>Ostropales</taxon>
        <taxon>Graphidaceae</taxon>
        <taxon>Gomphilloideae</taxon>
        <taxon>Gomphillus</taxon>
    </lineage>
</organism>
<feature type="region of interest" description="Disordered" evidence="1">
    <location>
        <begin position="197"/>
        <end position="234"/>
    </location>
</feature>
<name>A0A8H3F9N0_9LECA</name>
<feature type="region of interest" description="Disordered" evidence="1">
    <location>
        <begin position="67"/>
        <end position="104"/>
    </location>
</feature>
<dbReference type="PANTHER" id="PTHR43628:SF1">
    <property type="entry name" value="CHITIN SYNTHASE REGULATORY FACTOR 2-RELATED"/>
    <property type="match status" value="1"/>
</dbReference>
<feature type="region of interest" description="Disordered" evidence="1">
    <location>
        <begin position="120"/>
        <end position="163"/>
    </location>
</feature>